<dbReference type="AlphaFoldDB" id="A0A0H1B659"/>
<dbReference type="EMBL" id="LDEV01003088">
    <property type="protein sequence ID" value="KLJ06477.1"/>
    <property type="molecule type" value="Genomic_DNA"/>
</dbReference>
<sequence length="182" mass="19405">MLPKFLILLACSATGAFATTKGVFNPPKGTSFLTIDYRVGFPMNVTTPGGLIAAVPIGSGTIKGRFNGHIVQNVSSSQEAELVSDKGVFTTFDARYLFENDDGERILATVLGATSYSSKDLHGLGTATLRTSIKGLEWVNTAMFVAEWHGRYGGRGADIEIFELTTGGRIDCEPIHAAFPPS</sequence>
<organism evidence="2 3">
    <name type="scientific">Blastomyces silverae</name>
    <dbReference type="NCBI Taxonomy" id="2060906"/>
    <lineage>
        <taxon>Eukaryota</taxon>
        <taxon>Fungi</taxon>
        <taxon>Dikarya</taxon>
        <taxon>Ascomycota</taxon>
        <taxon>Pezizomycotina</taxon>
        <taxon>Eurotiomycetes</taxon>
        <taxon>Eurotiomycetidae</taxon>
        <taxon>Onygenales</taxon>
        <taxon>Ajellomycetaceae</taxon>
        <taxon>Blastomyces</taxon>
    </lineage>
</organism>
<comment type="caution">
    <text evidence="2">The sequence shown here is derived from an EMBL/GenBank/DDBJ whole genome shotgun (WGS) entry which is preliminary data.</text>
</comment>
<name>A0A0H1B659_9EURO</name>
<dbReference type="OrthoDB" id="3426753at2759"/>
<gene>
    <name evidence="2" type="ORF">EMPG_10124</name>
</gene>
<feature type="chain" id="PRO_5005199503" evidence="1">
    <location>
        <begin position="19"/>
        <end position="182"/>
    </location>
</feature>
<proteinExistence type="predicted"/>
<keyword evidence="3" id="KW-1185">Reference proteome</keyword>
<reference evidence="3" key="1">
    <citation type="journal article" date="2015" name="PLoS Genet.">
        <title>The dynamic genome and transcriptome of the human fungal pathogen Blastomyces and close relative Emmonsia.</title>
        <authorList>
            <person name="Munoz J.F."/>
            <person name="Gauthier G.M."/>
            <person name="Desjardins C.A."/>
            <person name="Gallo J.E."/>
            <person name="Holder J."/>
            <person name="Sullivan T.D."/>
            <person name="Marty A.J."/>
            <person name="Carmen J.C."/>
            <person name="Chen Z."/>
            <person name="Ding L."/>
            <person name="Gujja S."/>
            <person name="Magrini V."/>
            <person name="Misas E."/>
            <person name="Mitreva M."/>
            <person name="Priest M."/>
            <person name="Saif S."/>
            <person name="Whiston E.A."/>
            <person name="Young S."/>
            <person name="Zeng Q."/>
            <person name="Goldman W.E."/>
            <person name="Mardis E.R."/>
            <person name="Taylor J.W."/>
            <person name="McEwen J.G."/>
            <person name="Clay O.K."/>
            <person name="Klein B.S."/>
            <person name="Cuomo C.A."/>
        </authorList>
    </citation>
    <scope>NUCLEOTIDE SEQUENCE [LARGE SCALE GENOMIC DNA]</scope>
    <source>
        <strain evidence="3">UAMH 139</strain>
    </source>
</reference>
<evidence type="ECO:0000313" key="3">
    <source>
        <dbReference type="Proteomes" id="UP000053573"/>
    </source>
</evidence>
<protein>
    <submittedName>
        <fullName evidence="2">Uncharacterized protein</fullName>
    </submittedName>
</protein>
<evidence type="ECO:0000313" key="2">
    <source>
        <dbReference type="EMBL" id="KLJ06477.1"/>
    </source>
</evidence>
<dbReference type="Gene3D" id="2.40.160.20">
    <property type="match status" value="1"/>
</dbReference>
<keyword evidence="1" id="KW-0732">Signal</keyword>
<dbReference type="Pfam" id="PF11578">
    <property type="entry name" value="DUF3237"/>
    <property type="match status" value="1"/>
</dbReference>
<feature type="signal peptide" evidence="1">
    <location>
        <begin position="1"/>
        <end position="18"/>
    </location>
</feature>
<evidence type="ECO:0000256" key="1">
    <source>
        <dbReference type="SAM" id="SignalP"/>
    </source>
</evidence>
<accession>A0A0H1B659</accession>
<dbReference type="Proteomes" id="UP000053573">
    <property type="component" value="Unassembled WGS sequence"/>
</dbReference>